<dbReference type="EMBL" id="FMZV01000002">
    <property type="protein sequence ID" value="SDC41908.1"/>
    <property type="molecule type" value="Genomic_DNA"/>
</dbReference>
<dbReference type="InterPro" id="IPR006089">
    <property type="entry name" value="Acyl-CoA_DH_CS"/>
</dbReference>
<dbReference type="OrthoDB" id="9775090at2"/>
<organism evidence="10 11">
    <name type="scientific">Ruegeria marina</name>
    <dbReference type="NCBI Taxonomy" id="639004"/>
    <lineage>
        <taxon>Bacteria</taxon>
        <taxon>Pseudomonadati</taxon>
        <taxon>Pseudomonadota</taxon>
        <taxon>Alphaproteobacteria</taxon>
        <taxon>Rhodobacterales</taxon>
        <taxon>Roseobacteraceae</taxon>
        <taxon>Ruegeria</taxon>
    </lineage>
</organism>
<evidence type="ECO:0000256" key="6">
    <source>
        <dbReference type="RuleBase" id="RU362125"/>
    </source>
</evidence>
<evidence type="ECO:0000313" key="10">
    <source>
        <dbReference type="EMBL" id="SDC41908.1"/>
    </source>
</evidence>
<evidence type="ECO:0000256" key="4">
    <source>
        <dbReference type="ARBA" id="ARBA00022827"/>
    </source>
</evidence>
<dbReference type="GO" id="GO:0050660">
    <property type="term" value="F:flavin adenine dinucleotide binding"/>
    <property type="evidence" value="ECO:0007669"/>
    <property type="project" value="InterPro"/>
</dbReference>
<dbReference type="PIRSF" id="PIRSF016578">
    <property type="entry name" value="HsaA"/>
    <property type="match status" value="1"/>
</dbReference>
<evidence type="ECO:0000256" key="1">
    <source>
        <dbReference type="ARBA" id="ARBA00001974"/>
    </source>
</evidence>
<reference evidence="11" key="1">
    <citation type="submission" date="2016-10" db="EMBL/GenBank/DDBJ databases">
        <authorList>
            <person name="Varghese N."/>
            <person name="Submissions S."/>
        </authorList>
    </citation>
    <scope>NUCLEOTIDE SEQUENCE [LARGE SCALE GENOMIC DNA]</scope>
    <source>
        <strain evidence="11">CGMCC 1.9108</strain>
    </source>
</reference>
<dbReference type="Gene3D" id="1.20.140.10">
    <property type="entry name" value="Butyryl-CoA Dehydrogenase, subunit A, domain 3"/>
    <property type="match status" value="1"/>
</dbReference>
<dbReference type="PANTHER" id="PTHR43884">
    <property type="entry name" value="ACYL-COA DEHYDROGENASE"/>
    <property type="match status" value="1"/>
</dbReference>
<dbReference type="InterPro" id="IPR037069">
    <property type="entry name" value="AcylCoA_DH/ox_N_sf"/>
</dbReference>
<dbReference type="InterPro" id="IPR036250">
    <property type="entry name" value="AcylCo_DH-like_C"/>
</dbReference>
<dbReference type="InterPro" id="IPR009075">
    <property type="entry name" value="AcylCo_DH/oxidase_C"/>
</dbReference>
<dbReference type="AlphaFoldDB" id="A0A1G6LF74"/>
<dbReference type="FunFam" id="2.40.110.10:FF:000002">
    <property type="entry name" value="Acyl-CoA dehydrogenase fadE12"/>
    <property type="match status" value="1"/>
</dbReference>
<dbReference type="FunFam" id="1.20.140.10:FF:000001">
    <property type="entry name" value="Acyl-CoA dehydrogenase"/>
    <property type="match status" value="1"/>
</dbReference>
<dbReference type="Pfam" id="PF00441">
    <property type="entry name" value="Acyl-CoA_dh_1"/>
    <property type="match status" value="1"/>
</dbReference>
<keyword evidence="3 6" id="KW-0285">Flavoprotein</keyword>
<dbReference type="InterPro" id="IPR009100">
    <property type="entry name" value="AcylCoA_DH/oxidase_NM_dom_sf"/>
</dbReference>
<dbReference type="GO" id="GO:0003995">
    <property type="term" value="F:acyl-CoA dehydrogenase activity"/>
    <property type="evidence" value="ECO:0007669"/>
    <property type="project" value="InterPro"/>
</dbReference>
<comment type="similarity">
    <text evidence="2 6">Belongs to the acyl-CoA dehydrogenase family.</text>
</comment>
<evidence type="ECO:0000256" key="2">
    <source>
        <dbReference type="ARBA" id="ARBA00009347"/>
    </source>
</evidence>
<dbReference type="InterPro" id="IPR006091">
    <property type="entry name" value="Acyl-CoA_Oxase/DH_mid-dom"/>
</dbReference>
<dbReference type="InterPro" id="IPR013786">
    <property type="entry name" value="AcylCoA_DH/ox_N"/>
</dbReference>
<name>A0A1G6LF74_9RHOB</name>
<keyword evidence="4 6" id="KW-0274">FAD</keyword>
<dbReference type="PROSITE" id="PS00072">
    <property type="entry name" value="ACYL_COA_DH_1"/>
    <property type="match status" value="1"/>
</dbReference>
<dbReference type="PANTHER" id="PTHR43884:SF12">
    <property type="entry name" value="ISOVALERYL-COA DEHYDROGENASE, MITOCHONDRIAL-RELATED"/>
    <property type="match status" value="1"/>
</dbReference>
<evidence type="ECO:0000259" key="8">
    <source>
        <dbReference type="Pfam" id="PF02770"/>
    </source>
</evidence>
<dbReference type="Gene3D" id="1.10.540.10">
    <property type="entry name" value="Acyl-CoA dehydrogenase/oxidase, N-terminal domain"/>
    <property type="match status" value="1"/>
</dbReference>
<dbReference type="Gene3D" id="2.40.110.10">
    <property type="entry name" value="Butyryl-CoA Dehydrogenase, subunit A, domain 2"/>
    <property type="match status" value="1"/>
</dbReference>
<evidence type="ECO:0000256" key="3">
    <source>
        <dbReference type="ARBA" id="ARBA00022630"/>
    </source>
</evidence>
<keyword evidence="11" id="KW-1185">Reference proteome</keyword>
<dbReference type="RefSeq" id="WP_093027762.1">
    <property type="nucleotide sequence ID" value="NZ_FMZV01000002.1"/>
</dbReference>
<dbReference type="SUPFAM" id="SSF56645">
    <property type="entry name" value="Acyl-CoA dehydrogenase NM domain-like"/>
    <property type="match status" value="1"/>
</dbReference>
<evidence type="ECO:0000259" key="7">
    <source>
        <dbReference type="Pfam" id="PF00441"/>
    </source>
</evidence>
<keyword evidence="5 6" id="KW-0560">Oxidoreductase</keyword>
<dbReference type="Pfam" id="PF02770">
    <property type="entry name" value="Acyl-CoA_dh_M"/>
    <property type="match status" value="1"/>
</dbReference>
<dbReference type="InterPro" id="IPR046373">
    <property type="entry name" value="Acyl-CoA_Oxase/DH_mid-dom_sf"/>
</dbReference>
<evidence type="ECO:0000256" key="5">
    <source>
        <dbReference type="ARBA" id="ARBA00023002"/>
    </source>
</evidence>
<evidence type="ECO:0000259" key="9">
    <source>
        <dbReference type="Pfam" id="PF02771"/>
    </source>
</evidence>
<proteinExistence type="inferred from homology"/>
<feature type="domain" description="Acyl-CoA dehydrogenase/oxidase N-terminal" evidence="9">
    <location>
        <begin position="9"/>
        <end position="121"/>
    </location>
</feature>
<sequence length="385" mass="41698">MTCPSPFMTPEREAYRNTLKRFFDTEVKPNIEAWEAAQAVPRALHRQLGELGVFGFGVPEEYGGLGFDDAFMRADYAELAFGCGASGVAAAVGGRSISIGPMVRFAPEAFRRTVLPEIVQGRMNSALAITEPGGGSDVASLTTRAERSGKGWVLNGAKAYITGGMDAQWFVVGARTGGPGLAGISLFLIEADTPGFSRTPLGGKMGWHCSTQAMLHFDDCQVPEQALIGPENKGFIAIMNNFNHERLAMIAGGLGMMRLCYDAALDWARERRTFGKRLIEHQVIAHKFAEMSARIDMTEAYLERICWAMNQGLMPAAEIAKAKVQSTRALEFVASEGMQIFGGAGYLVGNPVERVWREVKVMAIGGGSEEIMRDLAVRQMGLAGQ</sequence>
<evidence type="ECO:0000313" key="11">
    <source>
        <dbReference type="Proteomes" id="UP000199628"/>
    </source>
</evidence>
<dbReference type="SUPFAM" id="SSF47203">
    <property type="entry name" value="Acyl-CoA dehydrogenase C-terminal domain-like"/>
    <property type="match status" value="1"/>
</dbReference>
<protein>
    <submittedName>
        <fullName evidence="10">Acyl-CoA dehydrogenase</fullName>
    </submittedName>
</protein>
<dbReference type="Proteomes" id="UP000199628">
    <property type="component" value="Unassembled WGS sequence"/>
</dbReference>
<gene>
    <name evidence="10" type="ORF">SAMN04488239_102227</name>
</gene>
<dbReference type="STRING" id="639004.SAMN04488239_102227"/>
<accession>A0A1G6LF74</accession>
<feature type="domain" description="Acyl-CoA dehydrogenase/oxidase C-terminal" evidence="7">
    <location>
        <begin position="232"/>
        <end position="380"/>
    </location>
</feature>
<dbReference type="Pfam" id="PF02771">
    <property type="entry name" value="Acyl-CoA_dh_N"/>
    <property type="match status" value="1"/>
</dbReference>
<feature type="domain" description="Acyl-CoA oxidase/dehydrogenase middle" evidence="8">
    <location>
        <begin position="126"/>
        <end position="220"/>
    </location>
</feature>
<comment type="cofactor">
    <cofactor evidence="1 6">
        <name>FAD</name>
        <dbReference type="ChEBI" id="CHEBI:57692"/>
    </cofactor>
</comment>